<comment type="catalytic activity">
    <reaction evidence="6 9">
        <text>lipid IVA (E. coli) + CMP-3-deoxy-beta-D-manno-octulosonate = alpha-Kdo-(2-&gt;6)-lipid IVA (E. coli) + CMP + H(+)</text>
        <dbReference type="Rhea" id="RHEA:28066"/>
        <dbReference type="ChEBI" id="CHEBI:15378"/>
        <dbReference type="ChEBI" id="CHEBI:58603"/>
        <dbReference type="ChEBI" id="CHEBI:60364"/>
        <dbReference type="ChEBI" id="CHEBI:60377"/>
        <dbReference type="ChEBI" id="CHEBI:85987"/>
        <dbReference type="EC" id="2.4.99.12"/>
    </reaction>
</comment>
<dbReference type="EC" id="2.4.99.12" evidence="2 9"/>
<feature type="site" description="Transition state stabilizer" evidence="8">
    <location>
        <position position="212"/>
    </location>
</feature>
<dbReference type="SUPFAM" id="SSF53756">
    <property type="entry name" value="UDP-Glycosyltransferase/glycogen phosphorylase"/>
    <property type="match status" value="1"/>
</dbReference>
<dbReference type="InterPro" id="IPR038107">
    <property type="entry name" value="Glycos_transf_N_sf"/>
</dbReference>
<feature type="site" description="Transition state stabilizer" evidence="8">
    <location>
        <position position="133"/>
    </location>
</feature>
<evidence type="ECO:0000313" key="11">
    <source>
        <dbReference type="EMBL" id="HIX56735.1"/>
    </source>
</evidence>
<protein>
    <recommendedName>
        <fullName evidence="3 9">3-deoxy-D-manno-octulosonic acid transferase</fullName>
        <shortName evidence="9">Kdo transferase</shortName>
        <ecNumber evidence="2 9">2.4.99.12</ecNumber>
    </recommendedName>
    <alternativeName>
        <fullName evidence="5 9">Lipid IV(A) 3-deoxy-D-manno-octulosonic acid transferase</fullName>
    </alternativeName>
</protein>
<evidence type="ECO:0000256" key="6">
    <source>
        <dbReference type="ARBA" id="ARBA00049183"/>
    </source>
</evidence>
<evidence type="ECO:0000256" key="3">
    <source>
        <dbReference type="ARBA" id="ARBA00019077"/>
    </source>
</evidence>
<evidence type="ECO:0000256" key="1">
    <source>
        <dbReference type="ARBA" id="ARBA00004713"/>
    </source>
</evidence>
<keyword evidence="9" id="KW-1003">Cell membrane</keyword>
<dbReference type="PANTHER" id="PTHR42755:SF1">
    <property type="entry name" value="3-DEOXY-D-MANNO-OCTULOSONIC ACID TRANSFERASE, MITOCHONDRIAL-RELATED"/>
    <property type="match status" value="1"/>
</dbReference>
<dbReference type="GO" id="GO:0043842">
    <property type="term" value="F:Kdo transferase activity"/>
    <property type="evidence" value="ECO:0007669"/>
    <property type="project" value="UniProtKB-EC"/>
</dbReference>
<dbReference type="Proteomes" id="UP000886829">
    <property type="component" value="Unassembled WGS sequence"/>
</dbReference>
<evidence type="ECO:0000256" key="9">
    <source>
        <dbReference type="RuleBase" id="RU365103"/>
    </source>
</evidence>
<dbReference type="EMBL" id="DXEV01000089">
    <property type="protein sequence ID" value="HIX56735.1"/>
    <property type="molecule type" value="Genomic_DNA"/>
</dbReference>
<sequence length="430" mass="49603">MKCKSRLFFLLYCLFTTIFAPLAVLFLCYKKRKDPPYGRRACELLGHYSFSFRRCIWFHTVSMGEAIAARPLIQAFVRRHPKLTVVVTTTTTTGAREINKIEGITHVFAPLDSPLAVYSFLQHFKPSHLFIMETELWPCALNLSRYFGTKICVFNARMPEKTCYKYCKHPTLVKDIIASRIFMVLCQTRKDAERFVRIGVDKERVKITGSLKYDLRPDEALFRSSRRIRKQWPKERLILGAISTHENEEDMILEVFYSLREDYPHLQLVLVPRHQDGVTRAENFLQNVTGTYGLRTALQRDLSDFNQDVLIGNTMGEIEFYLGLCDLVFMGGSLVDVGGHNPLEPAYFSLPIITGPFYYNFQEQFDTLIERGGAYVANDSRRLYSVCEMFLKDQELLSKTGIIAFDVQQEGRGSTIATLNYLEESLRAYP</sequence>
<keyword evidence="4 9" id="KW-0808">Transferase</keyword>
<dbReference type="GO" id="GO:0005886">
    <property type="term" value="C:plasma membrane"/>
    <property type="evidence" value="ECO:0007669"/>
    <property type="project" value="UniProtKB-SubCell"/>
</dbReference>
<dbReference type="GO" id="GO:0009245">
    <property type="term" value="P:lipid A biosynthetic process"/>
    <property type="evidence" value="ECO:0007669"/>
    <property type="project" value="TreeGrafter"/>
</dbReference>
<dbReference type="Pfam" id="PF04413">
    <property type="entry name" value="Glycos_transf_N"/>
    <property type="match status" value="1"/>
</dbReference>
<comment type="pathway">
    <text evidence="1 9">Bacterial outer membrane biogenesis; LPS core biosynthesis.</text>
</comment>
<dbReference type="Gene3D" id="3.40.50.2000">
    <property type="entry name" value="Glycogen Phosphorylase B"/>
    <property type="match status" value="1"/>
</dbReference>
<dbReference type="GO" id="GO:0009244">
    <property type="term" value="P:lipopolysaccharide core region biosynthetic process"/>
    <property type="evidence" value="ECO:0007669"/>
    <property type="project" value="UniProtKB-UniRule"/>
</dbReference>
<evidence type="ECO:0000259" key="10">
    <source>
        <dbReference type="Pfam" id="PF04413"/>
    </source>
</evidence>
<keyword evidence="9" id="KW-0448">Lipopolysaccharide biosynthesis</keyword>
<evidence type="ECO:0000256" key="8">
    <source>
        <dbReference type="PIRSR" id="PIRSR639901-2"/>
    </source>
</evidence>
<evidence type="ECO:0000256" key="5">
    <source>
        <dbReference type="ARBA" id="ARBA00031445"/>
    </source>
</evidence>
<evidence type="ECO:0000313" key="12">
    <source>
        <dbReference type="Proteomes" id="UP000886829"/>
    </source>
</evidence>
<keyword evidence="9" id="KW-0472">Membrane</keyword>
<feature type="active site" description="Proton acceptor" evidence="7">
    <location>
        <position position="65"/>
    </location>
</feature>
<dbReference type="InterPro" id="IPR039901">
    <property type="entry name" value="Kdotransferase"/>
</dbReference>
<evidence type="ECO:0000256" key="4">
    <source>
        <dbReference type="ARBA" id="ARBA00022679"/>
    </source>
</evidence>
<proteinExistence type="inferred from homology"/>
<feature type="domain" description="3-deoxy-D-manno-octulosonic-acid transferase N-terminal" evidence="10">
    <location>
        <begin position="53"/>
        <end position="214"/>
    </location>
</feature>
<comment type="caution">
    <text evidence="11">The sequence shown here is derived from an EMBL/GenBank/DDBJ whole genome shotgun (WGS) entry which is preliminary data.</text>
</comment>
<dbReference type="Gene3D" id="3.40.50.11720">
    <property type="entry name" value="3-Deoxy-D-manno-octulosonic-acid transferase, N-terminal domain"/>
    <property type="match status" value="1"/>
</dbReference>
<reference evidence="11" key="1">
    <citation type="journal article" date="2021" name="PeerJ">
        <title>Extensive microbial diversity within the chicken gut microbiome revealed by metagenomics and culture.</title>
        <authorList>
            <person name="Gilroy R."/>
            <person name="Ravi A."/>
            <person name="Getino M."/>
            <person name="Pursley I."/>
            <person name="Horton D.L."/>
            <person name="Alikhan N.F."/>
            <person name="Baker D."/>
            <person name="Gharbi K."/>
            <person name="Hall N."/>
            <person name="Watson M."/>
            <person name="Adriaenssens E.M."/>
            <person name="Foster-Nyarko E."/>
            <person name="Jarju S."/>
            <person name="Secka A."/>
            <person name="Antonio M."/>
            <person name="Oren A."/>
            <person name="Chaudhuri R.R."/>
            <person name="La Ragione R."/>
            <person name="Hildebrand F."/>
            <person name="Pallen M.J."/>
        </authorList>
    </citation>
    <scope>NUCLEOTIDE SEQUENCE</scope>
    <source>
        <strain evidence="11">USASDec5-558</strain>
    </source>
</reference>
<comment type="subcellular location">
    <subcellularLocation>
        <location evidence="9">Cell membrane</location>
    </subcellularLocation>
</comment>
<evidence type="ECO:0000256" key="2">
    <source>
        <dbReference type="ARBA" id="ARBA00012621"/>
    </source>
</evidence>
<dbReference type="InterPro" id="IPR007507">
    <property type="entry name" value="Glycos_transf_N"/>
</dbReference>
<name>A0A9D1WCN2_9GAMM</name>
<keyword evidence="9" id="KW-0812">Transmembrane</keyword>
<comment type="similarity">
    <text evidence="9">Belongs to the glycosyltransferase group 1 family.</text>
</comment>
<gene>
    <name evidence="11" type="ORF">H9850_04595</name>
</gene>
<keyword evidence="9" id="KW-1133">Transmembrane helix</keyword>
<reference evidence="11" key="2">
    <citation type="submission" date="2021-04" db="EMBL/GenBank/DDBJ databases">
        <authorList>
            <person name="Gilroy R."/>
        </authorList>
    </citation>
    <scope>NUCLEOTIDE SEQUENCE</scope>
    <source>
        <strain evidence="11">USASDec5-558</strain>
    </source>
</reference>
<comment type="function">
    <text evidence="9">Involved in lipopolysaccharide (LPS) biosynthesis. Catalyzes the transfer of 3-deoxy-D-manno-octulosonate (Kdo) residue(s) from CMP-Kdo to lipid IV(A), the tetraacyldisaccharide-1,4'-bisphosphate precursor of lipid A.</text>
</comment>
<feature type="transmembrane region" description="Helical" evidence="9">
    <location>
        <begin position="7"/>
        <end position="27"/>
    </location>
</feature>
<accession>A0A9D1WCN2</accession>
<organism evidence="11 12">
    <name type="scientific">Candidatus Anaerobiospirillum pullistercoris</name>
    <dbReference type="NCBI Taxonomy" id="2838452"/>
    <lineage>
        <taxon>Bacteria</taxon>
        <taxon>Pseudomonadati</taxon>
        <taxon>Pseudomonadota</taxon>
        <taxon>Gammaproteobacteria</taxon>
        <taxon>Aeromonadales</taxon>
        <taxon>Succinivibrionaceae</taxon>
        <taxon>Anaerobiospirillum</taxon>
    </lineage>
</organism>
<evidence type="ECO:0000256" key="7">
    <source>
        <dbReference type="PIRSR" id="PIRSR639901-1"/>
    </source>
</evidence>
<dbReference type="AlphaFoldDB" id="A0A9D1WCN2"/>
<dbReference type="PANTHER" id="PTHR42755">
    <property type="entry name" value="3-DEOXY-MANNO-OCTULOSONATE CYTIDYLYLTRANSFERASE"/>
    <property type="match status" value="1"/>
</dbReference>